<organism evidence="1 2">
    <name type="scientific">Ameca splendens</name>
    <dbReference type="NCBI Taxonomy" id="208324"/>
    <lineage>
        <taxon>Eukaryota</taxon>
        <taxon>Metazoa</taxon>
        <taxon>Chordata</taxon>
        <taxon>Craniata</taxon>
        <taxon>Vertebrata</taxon>
        <taxon>Euteleostomi</taxon>
        <taxon>Actinopterygii</taxon>
        <taxon>Neopterygii</taxon>
        <taxon>Teleostei</taxon>
        <taxon>Neoteleostei</taxon>
        <taxon>Acanthomorphata</taxon>
        <taxon>Ovalentaria</taxon>
        <taxon>Atherinomorphae</taxon>
        <taxon>Cyprinodontiformes</taxon>
        <taxon>Goodeidae</taxon>
        <taxon>Ameca</taxon>
    </lineage>
</organism>
<evidence type="ECO:0000313" key="2">
    <source>
        <dbReference type="Proteomes" id="UP001469553"/>
    </source>
</evidence>
<dbReference type="EMBL" id="JAHRIP010023135">
    <property type="protein sequence ID" value="MEQ2289421.1"/>
    <property type="molecule type" value="Genomic_DNA"/>
</dbReference>
<accession>A0ABV0Y6V4</accession>
<gene>
    <name evidence="1" type="ORF">AMECASPLE_032821</name>
</gene>
<name>A0ABV0Y6V4_9TELE</name>
<evidence type="ECO:0000313" key="1">
    <source>
        <dbReference type="EMBL" id="MEQ2289421.1"/>
    </source>
</evidence>
<sequence>MCTIGSRSGLCAGQSSSSTPNSLIHVLMDLALCTGAQSCLKMKGFSLNCSHKVGSMELSKISWYAEAFRVPFTGTKGPSPAPEKQPHSIIPPPPNVPHLPYYSQTSTILLATAKPRLIH</sequence>
<proteinExistence type="predicted"/>
<keyword evidence="2" id="KW-1185">Reference proteome</keyword>
<dbReference type="Proteomes" id="UP001469553">
    <property type="component" value="Unassembled WGS sequence"/>
</dbReference>
<protein>
    <submittedName>
        <fullName evidence="1">Uncharacterized protein</fullName>
    </submittedName>
</protein>
<comment type="caution">
    <text evidence="1">The sequence shown here is derived from an EMBL/GenBank/DDBJ whole genome shotgun (WGS) entry which is preliminary data.</text>
</comment>
<reference evidence="1 2" key="1">
    <citation type="submission" date="2021-06" db="EMBL/GenBank/DDBJ databases">
        <authorList>
            <person name="Palmer J.M."/>
        </authorList>
    </citation>
    <scope>NUCLEOTIDE SEQUENCE [LARGE SCALE GENOMIC DNA]</scope>
    <source>
        <strain evidence="1 2">AS_MEX2019</strain>
        <tissue evidence="1">Muscle</tissue>
    </source>
</reference>